<dbReference type="Gene3D" id="2.60.120.200">
    <property type="match status" value="1"/>
</dbReference>
<evidence type="ECO:0000259" key="4">
    <source>
        <dbReference type="SMART" id="SM00560"/>
    </source>
</evidence>
<protein>
    <recommendedName>
        <fullName evidence="4">LamG-like jellyroll fold domain-containing protein</fullName>
    </recommendedName>
</protein>
<dbReference type="InterPro" id="IPR013320">
    <property type="entry name" value="ConA-like_dom_sf"/>
</dbReference>
<dbReference type="Proteomes" id="UP000578819">
    <property type="component" value="Unassembled WGS sequence"/>
</dbReference>
<dbReference type="AlphaFoldDB" id="A0A7W7WS59"/>
<keyword evidence="1" id="KW-0732">Signal</keyword>
<keyword evidence="2" id="KW-1015">Disulfide bond</keyword>
<keyword evidence="3" id="KW-0472">Membrane</keyword>
<evidence type="ECO:0000256" key="3">
    <source>
        <dbReference type="SAM" id="Phobius"/>
    </source>
</evidence>
<evidence type="ECO:0000256" key="2">
    <source>
        <dbReference type="ARBA" id="ARBA00023157"/>
    </source>
</evidence>
<dbReference type="Pfam" id="PF13385">
    <property type="entry name" value="Laminin_G_3"/>
    <property type="match status" value="1"/>
</dbReference>
<dbReference type="InterPro" id="IPR042837">
    <property type="entry name" value="PTX3"/>
</dbReference>
<dbReference type="RefSeq" id="WP_184537855.1">
    <property type="nucleotide sequence ID" value="NZ_JACHJW010000001.1"/>
</dbReference>
<name>A0A7W7WS59_9ACTN</name>
<evidence type="ECO:0000313" key="5">
    <source>
        <dbReference type="EMBL" id="MBB4961966.1"/>
    </source>
</evidence>
<keyword evidence="6" id="KW-1185">Reference proteome</keyword>
<feature type="transmembrane region" description="Helical" evidence="3">
    <location>
        <begin position="7"/>
        <end position="27"/>
    </location>
</feature>
<keyword evidence="3" id="KW-1133">Transmembrane helix</keyword>
<evidence type="ECO:0000256" key="1">
    <source>
        <dbReference type="ARBA" id="ARBA00022729"/>
    </source>
</evidence>
<organism evidence="5 6">
    <name type="scientific">Micromonospora polyrhachis</name>
    <dbReference type="NCBI Taxonomy" id="1282883"/>
    <lineage>
        <taxon>Bacteria</taxon>
        <taxon>Bacillati</taxon>
        <taxon>Actinomycetota</taxon>
        <taxon>Actinomycetes</taxon>
        <taxon>Micromonosporales</taxon>
        <taxon>Micromonosporaceae</taxon>
        <taxon>Micromonospora</taxon>
    </lineage>
</organism>
<sequence>MQSRTVTVFAGLGAGVAVLVAAVAVLWPPPERGQTDPSLPELPDAVQVAVDEGGIATADCPNGMDWHTDGVRGEVVDLNGSNEYCATAGPMVDTTASYSVSAWVKLAVPPGKLAMAAVGQDGTNASGFYLQYSWYHGKWAFNWMEADVIDPADNVTATSDEPVTTEWTHLVGTYDAKTKRIQVYVNGVPGTTRTIGKPWRATGPLTIGRAKWNGQPSNYLRGNVDDVRLWTRALRPDEVVGLFTAPPAA</sequence>
<dbReference type="EMBL" id="JACHJW010000001">
    <property type="protein sequence ID" value="MBB4961966.1"/>
    <property type="molecule type" value="Genomic_DNA"/>
</dbReference>
<evidence type="ECO:0000313" key="6">
    <source>
        <dbReference type="Proteomes" id="UP000578819"/>
    </source>
</evidence>
<reference evidence="5 6" key="1">
    <citation type="submission" date="2020-08" db="EMBL/GenBank/DDBJ databases">
        <title>Sequencing the genomes of 1000 actinobacteria strains.</title>
        <authorList>
            <person name="Klenk H.-P."/>
        </authorList>
    </citation>
    <scope>NUCLEOTIDE SEQUENCE [LARGE SCALE GENOMIC DNA]</scope>
    <source>
        <strain evidence="5 6">DSM 45886</strain>
    </source>
</reference>
<comment type="caution">
    <text evidence="5">The sequence shown here is derived from an EMBL/GenBank/DDBJ whole genome shotgun (WGS) entry which is preliminary data.</text>
</comment>
<dbReference type="InterPro" id="IPR006558">
    <property type="entry name" value="LamG-like"/>
</dbReference>
<dbReference type="GO" id="GO:0006955">
    <property type="term" value="P:immune response"/>
    <property type="evidence" value="ECO:0007669"/>
    <property type="project" value="InterPro"/>
</dbReference>
<dbReference type="PANTHER" id="PTHR46943:SF1">
    <property type="entry name" value="PENTRAXIN-RELATED PROTEIN PTX3"/>
    <property type="match status" value="1"/>
</dbReference>
<keyword evidence="3" id="KW-0812">Transmembrane</keyword>
<dbReference type="PANTHER" id="PTHR46943">
    <property type="entry name" value="PENTRAXIN-RELATED PROTEIN PTX3"/>
    <property type="match status" value="1"/>
</dbReference>
<gene>
    <name evidence="5" type="ORF">FHR38_005699</name>
</gene>
<proteinExistence type="predicted"/>
<feature type="domain" description="LamG-like jellyroll fold" evidence="4">
    <location>
        <begin position="96"/>
        <end position="237"/>
    </location>
</feature>
<dbReference type="SUPFAM" id="SSF49899">
    <property type="entry name" value="Concanavalin A-like lectins/glucanases"/>
    <property type="match status" value="1"/>
</dbReference>
<accession>A0A7W7WS59</accession>
<dbReference type="SMART" id="SM00560">
    <property type="entry name" value="LamGL"/>
    <property type="match status" value="1"/>
</dbReference>